<keyword evidence="7" id="KW-1015">Disulfide bond</keyword>
<dbReference type="PROSITE" id="PS50262">
    <property type="entry name" value="G_PROTEIN_RECEP_F1_2"/>
    <property type="match status" value="1"/>
</dbReference>
<sequence length="668" mass="74863">MYPNTHTTLWQHRQTSFPKTSCLIINSRDITLRSPSVRLLHQSTVDSFRTTTKDYTDSLTITLLSHLRSLLITSSYISTISFDCCRLPVFIIQYYQPCTMKSYESTLAFSNSRRNGDRLSPNFQPSVYSRRTSILISCLSLFSLVSSVAAVQIVNQQRIPSSISSLTHNETSATASFEHSRRRVQFTNLLSSFSTAATATTAMTINNELMNLTNSSQIVIHDRRSPIIIVIICIVCSLMCGLTIIGNLVVILSVCIVRKLQTASNILIVSLAVSDIFVGLFIMPLAMVLELSNGWILGSIMCDIWTSTDVLLCTSSILNFLVISIDRYFIINHPFKYAPMRKVKLLSFMIAAVWILSALVSLPPILGWGRPSENLPICEVNPKLEYQIFATMLSFYIPLIVVLIIYANIYRTAQTAMDTRSSVQMSQFLTQNASSANFAQVTSGSSKQHLNGESHSAPQLYLSVSNASQNDENCTAPGGKRSIKRSGNSPQQSKTSNFLSPTGCLGRRISTPFNGRLSIFVSRRTTFFRHVHLPNQKAIRTLGVILGTFIVCWLPFMSFAIIKPLYERITSLTSTARPLNAPRWVDSVLLWIGYLSSMLNPIIYSKFNREFRTPFREIICCRCRGLNEKIRRQDYLENLYGDNHLQPPMPGHLVTSTRNSSNPEPAAV</sequence>
<keyword evidence="3 11" id="KW-0812">Transmembrane</keyword>
<evidence type="ECO:0000313" key="13">
    <source>
        <dbReference type="EMBL" id="CAF0721252.1"/>
    </source>
</evidence>
<dbReference type="EMBL" id="CAJNOJ010000001">
    <property type="protein sequence ID" value="CAF0721252.1"/>
    <property type="molecule type" value="Genomic_DNA"/>
</dbReference>
<reference evidence="13" key="1">
    <citation type="submission" date="2021-02" db="EMBL/GenBank/DDBJ databases">
        <authorList>
            <person name="Nowell W R."/>
        </authorList>
    </citation>
    <scope>NUCLEOTIDE SEQUENCE</scope>
</reference>
<gene>
    <name evidence="13" type="ORF">EDS130_LOCUS273</name>
</gene>
<evidence type="ECO:0000256" key="1">
    <source>
        <dbReference type="ARBA" id="ARBA00004651"/>
    </source>
</evidence>
<comment type="caution">
    <text evidence="13">The sequence shown here is derived from an EMBL/GenBank/DDBJ whole genome shotgun (WGS) entry which is preliminary data.</text>
</comment>
<dbReference type="PANTHER" id="PTHR24248:SF199">
    <property type="entry name" value="IP13425P-RELATED"/>
    <property type="match status" value="1"/>
</dbReference>
<keyword evidence="2" id="KW-1003">Cell membrane</keyword>
<evidence type="ECO:0000256" key="2">
    <source>
        <dbReference type="ARBA" id="ARBA00022475"/>
    </source>
</evidence>
<feature type="transmembrane region" description="Helical" evidence="11">
    <location>
        <begin position="225"/>
        <end position="254"/>
    </location>
</feature>
<dbReference type="GO" id="GO:0004993">
    <property type="term" value="F:G protein-coupled serotonin receptor activity"/>
    <property type="evidence" value="ECO:0007669"/>
    <property type="project" value="UniProtKB-ARBA"/>
</dbReference>
<feature type="transmembrane region" description="Helical" evidence="11">
    <location>
        <begin position="134"/>
        <end position="154"/>
    </location>
</feature>
<keyword evidence="6 11" id="KW-0472">Membrane</keyword>
<evidence type="ECO:0000256" key="5">
    <source>
        <dbReference type="ARBA" id="ARBA00023040"/>
    </source>
</evidence>
<dbReference type="OrthoDB" id="5955450at2759"/>
<feature type="domain" description="G-protein coupled receptors family 1 profile" evidence="12">
    <location>
        <begin position="246"/>
        <end position="604"/>
    </location>
</feature>
<evidence type="ECO:0000256" key="9">
    <source>
        <dbReference type="ARBA" id="ARBA00023224"/>
    </source>
</evidence>
<dbReference type="Gene3D" id="1.20.1070.10">
    <property type="entry name" value="Rhodopsin 7-helix transmembrane proteins"/>
    <property type="match status" value="1"/>
</dbReference>
<dbReference type="InterPro" id="IPR000276">
    <property type="entry name" value="GPCR_Rhodpsn"/>
</dbReference>
<feature type="transmembrane region" description="Helical" evidence="11">
    <location>
        <begin position="542"/>
        <end position="562"/>
    </location>
</feature>
<dbReference type="GO" id="GO:0005886">
    <property type="term" value="C:plasma membrane"/>
    <property type="evidence" value="ECO:0007669"/>
    <property type="project" value="UniProtKB-SubCell"/>
</dbReference>
<name>A0A813MAU2_ADIRI</name>
<accession>A0A813MAU2</accession>
<dbReference type="PRINTS" id="PR00237">
    <property type="entry name" value="GPCRRHODOPSN"/>
</dbReference>
<evidence type="ECO:0000256" key="11">
    <source>
        <dbReference type="SAM" id="Phobius"/>
    </source>
</evidence>
<feature type="region of interest" description="Disordered" evidence="10">
    <location>
        <begin position="469"/>
        <end position="503"/>
    </location>
</feature>
<evidence type="ECO:0000256" key="3">
    <source>
        <dbReference type="ARBA" id="ARBA00022692"/>
    </source>
</evidence>
<dbReference type="InterPro" id="IPR017452">
    <property type="entry name" value="GPCR_Rhodpsn_7TM"/>
</dbReference>
<dbReference type="AlphaFoldDB" id="A0A813MAU2"/>
<dbReference type="GO" id="GO:0043410">
    <property type="term" value="P:positive regulation of MAPK cascade"/>
    <property type="evidence" value="ECO:0007669"/>
    <property type="project" value="TreeGrafter"/>
</dbReference>
<dbReference type="GO" id="GO:0071880">
    <property type="term" value="P:adenylate cyclase-activating adrenergic receptor signaling pathway"/>
    <property type="evidence" value="ECO:0007669"/>
    <property type="project" value="TreeGrafter"/>
</dbReference>
<dbReference type="SMART" id="SM01381">
    <property type="entry name" value="7TM_GPCR_Srsx"/>
    <property type="match status" value="1"/>
</dbReference>
<feature type="transmembrane region" description="Helical" evidence="11">
    <location>
        <begin position="266"/>
        <end position="289"/>
    </location>
</feature>
<feature type="transmembrane region" description="Helical" evidence="11">
    <location>
        <begin position="295"/>
        <end position="322"/>
    </location>
</feature>
<evidence type="ECO:0000256" key="6">
    <source>
        <dbReference type="ARBA" id="ARBA00023136"/>
    </source>
</evidence>
<organism evidence="13 14">
    <name type="scientific">Adineta ricciae</name>
    <name type="common">Rotifer</name>
    <dbReference type="NCBI Taxonomy" id="249248"/>
    <lineage>
        <taxon>Eukaryota</taxon>
        <taxon>Metazoa</taxon>
        <taxon>Spiralia</taxon>
        <taxon>Gnathifera</taxon>
        <taxon>Rotifera</taxon>
        <taxon>Eurotatoria</taxon>
        <taxon>Bdelloidea</taxon>
        <taxon>Adinetida</taxon>
        <taxon>Adinetidae</taxon>
        <taxon>Adineta</taxon>
    </lineage>
</organism>
<keyword evidence="4 11" id="KW-1133">Transmembrane helix</keyword>
<keyword evidence="8" id="KW-0675">Receptor</keyword>
<dbReference type="CDD" id="cd15329">
    <property type="entry name" value="7tmA_5-HT7"/>
    <property type="match status" value="1"/>
</dbReference>
<feature type="compositionally biased region" description="Polar residues" evidence="10">
    <location>
        <begin position="485"/>
        <end position="500"/>
    </location>
</feature>
<protein>
    <recommendedName>
        <fullName evidence="12">G-protein coupled receptors family 1 profile domain-containing protein</fullName>
    </recommendedName>
</protein>
<feature type="transmembrane region" description="Helical" evidence="11">
    <location>
        <begin position="386"/>
        <end position="410"/>
    </location>
</feature>
<evidence type="ECO:0000256" key="4">
    <source>
        <dbReference type="ARBA" id="ARBA00022989"/>
    </source>
</evidence>
<dbReference type="Pfam" id="PF00001">
    <property type="entry name" value="7tm_1"/>
    <property type="match status" value="1"/>
</dbReference>
<proteinExistence type="predicted"/>
<evidence type="ECO:0000313" key="14">
    <source>
        <dbReference type="Proteomes" id="UP000663852"/>
    </source>
</evidence>
<comment type="subcellular location">
    <subcellularLocation>
        <location evidence="1">Cell membrane</location>
        <topology evidence="1">Multi-pass membrane protein</topology>
    </subcellularLocation>
</comment>
<evidence type="ECO:0000256" key="7">
    <source>
        <dbReference type="ARBA" id="ARBA00023157"/>
    </source>
</evidence>
<dbReference type="SUPFAM" id="SSF81321">
    <property type="entry name" value="Family A G protein-coupled receptor-like"/>
    <property type="match status" value="1"/>
</dbReference>
<evidence type="ECO:0000259" key="12">
    <source>
        <dbReference type="PROSITE" id="PS50262"/>
    </source>
</evidence>
<dbReference type="PANTHER" id="PTHR24248">
    <property type="entry name" value="ADRENERGIC RECEPTOR-RELATED G-PROTEIN COUPLED RECEPTOR"/>
    <property type="match status" value="1"/>
</dbReference>
<evidence type="ECO:0000256" key="10">
    <source>
        <dbReference type="SAM" id="MobiDB-lite"/>
    </source>
</evidence>
<feature type="transmembrane region" description="Helical" evidence="11">
    <location>
        <begin position="588"/>
        <end position="607"/>
    </location>
</feature>
<feature type="transmembrane region" description="Helical" evidence="11">
    <location>
        <begin position="343"/>
        <end position="366"/>
    </location>
</feature>
<evidence type="ECO:0000256" key="8">
    <source>
        <dbReference type="ARBA" id="ARBA00023170"/>
    </source>
</evidence>
<keyword evidence="5" id="KW-0297">G-protein coupled receptor</keyword>
<dbReference type="Proteomes" id="UP000663852">
    <property type="component" value="Unassembled WGS sequence"/>
</dbReference>
<keyword evidence="9" id="KW-0807">Transducer</keyword>